<accession>A0A1V4IFR5</accession>
<name>A0A1V4IFR5_PATFA</name>
<organism evidence="1 2">
    <name type="scientific">Patagioenas fasciata monilis</name>
    <dbReference type="NCBI Taxonomy" id="372326"/>
    <lineage>
        <taxon>Eukaryota</taxon>
        <taxon>Metazoa</taxon>
        <taxon>Chordata</taxon>
        <taxon>Craniata</taxon>
        <taxon>Vertebrata</taxon>
        <taxon>Euteleostomi</taxon>
        <taxon>Archelosauria</taxon>
        <taxon>Archosauria</taxon>
        <taxon>Dinosauria</taxon>
        <taxon>Saurischia</taxon>
        <taxon>Theropoda</taxon>
        <taxon>Coelurosauria</taxon>
        <taxon>Aves</taxon>
        <taxon>Neognathae</taxon>
        <taxon>Neoaves</taxon>
        <taxon>Columbimorphae</taxon>
        <taxon>Columbiformes</taxon>
        <taxon>Columbidae</taxon>
        <taxon>Patagioenas</taxon>
    </lineage>
</organism>
<evidence type="ECO:0000313" key="2">
    <source>
        <dbReference type="Proteomes" id="UP000190648"/>
    </source>
</evidence>
<keyword evidence="2" id="KW-1185">Reference proteome</keyword>
<evidence type="ECO:0000313" key="1">
    <source>
        <dbReference type="EMBL" id="OPJ58803.1"/>
    </source>
</evidence>
<sequence>MLFTVVPREGPWLKPVTSKLSGLRNPLKETPLNVTLSSPAALGSRQQMLTPYFTKKGSLPEVSQKCPFLTFLLQCI</sequence>
<dbReference type="Proteomes" id="UP000190648">
    <property type="component" value="Unassembled WGS sequence"/>
</dbReference>
<dbReference type="EMBL" id="LSYS01009753">
    <property type="protein sequence ID" value="OPJ58803.1"/>
    <property type="molecule type" value="Genomic_DNA"/>
</dbReference>
<gene>
    <name evidence="1" type="ORF">AV530_000553</name>
</gene>
<dbReference type="AlphaFoldDB" id="A0A1V4IFR5"/>
<reference evidence="1 2" key="1">
    <citation type="submission" date="2016-02" db="EMBL/GenBank/DDBJ databases">
        <title>Band-tailed pigeon sequencing and assembly.</title>
        <authorList>
            <person name="Soares A.E."/>
            <person name="Novak B.J."/>
            <person name="Rice E.S."/>
            <person name="O'Connell B."/>
            <person name="Chang D."/>
            <person name="Weber S."/>
            <person name="Shapiro B."/>
        </authorList>
    </citation>
    <scope>NUCLEOTIDE SEQUENCE [LARGE SCALE GENOMIC DNA]</scope>
    <source>
        <strain evidence="1">BTP2013</strain>
        <tissue evidence="1">Blood</tissue>
    </source>
</reference>
<proteinExistence type="predicted"/>
<comment type="caution">
    <text evidence="1">The sequence shown here is derived from an EMBL/GenBank/DDBJ whole genome shotgun (WGS) entry which is preliminary data.</text>
</comment>
<protein>
    <submittedName>
        <fullName evidence="1">Uncharacterized protein</fullName>
    </submittedName>
</protein>